<organism evidence="1 2">
    <name type="scientific">Solanum tuberosum</name>
    <name type="common">Potato</name>
    <dbReference type="NCBI Taxonomy" id="4113"/>
    <lineage>
        <taxon>Eukaryota</taxon>
        <taxon>Viridiplantae</taxon>
        <taxon>Streptophyta</taxon>
        <taxon>Embryophyta</taxon>
        <taxon>Tracheophyta</taxon>
        <taxon>Spermatophyta</taxon>
        <taxon>Magnoliopsida</taxon>
        <taxon>eudicotyledons</taxon>
        <taxon>Gunneridae</taxon>
        <taxon>Pentapetalae</taxon>
        <taxon>asterids</taxon>
        <taxon>lamiids</taxon>
        <taxon>Solanales</taxon>
        <taxon>Solanaceae</taxon>
        <taxon>Solanoideae</taxon>
        <taxon>Solaneae</taxon>
        <taxon>Solanum</taxon>
    </lineage>
</organism>
<proteinExistence type="predicted"/>
<dbReference type="Proteomes" id="UP000826656">
    <property type="component" value="Unassembled WGS sequence"/>
</dbReference>
<accession>A0ABQ7UGG5</accession>
<name>A0ABQ7UGG5_SOLTU</name>
<gene>
    <name evidence="1" type="ORF">KY290_027915</name>
</gene>
<sequence length="96" mass="10336">MLSDHLFEGDLPKSKSFESNILAASESIVIESLAQMREGVIHKAGGSFANKEGGSFVEGILGDTKPVFDRTLEVGLHLSTDSSDTDEDDVPLKWAL</sequence>
<evidence type="ECO:0000313" key="2">
    <source>
        <dbReference type="Proteomes" id="UP000826656"/>
    </source>
</evidence>
<keyword evidence="2" id="KW-1185">Reference proteome</keyword>
<dbReference type="EMBL" id="JAIVGD010000019">
    <property type="protein sequence ID" value="KAH0748683.1"/>
    <property type="molecule type" value="Genomic_DNA"/>
</dbReference>
<protein>
    <submittedName>
        <fullName evidence="1">Uncharacterized protein</fullName>
    </submittedName>
</protein>
<comment type="caution">
    <text evidence="1">The sequence shown here is derived from an EMBL/GenBank/DDBJ whole genome shotgun (WGS) entry which is preliminary data.</text>
</comment>
<reference evidence="1 2" key="1">
    <citation type="journal article" date="2021" name="bioRxiv">
        <title>Chromosome-scale and haplotype-resolved genome assembly of a tetraploid potato cultivar.</title>
        <authorList>
            <person name="Sun H."/>
            <person name="Jiao W.-B."/>
            <person name="Krause K."/>
            <person name="Campoy J.A."/>
            <person name="Goel M."/>
            <person name="Folz-Donahue K."/>
            <person name="Kukat C."/>
            <person name="Huettel B."/>
            <person name="Schneeberger K."/>
        </authorList>
    </citation>
    <scope>NUCLEOTIDE SEQUENCE [LARGE SCALE GENOMIC DNA]</scope>
    <source>
        <strain evidence="1">SolTubOtavaFocal</strain>
        <tissue evidence="1">Leaves</tissue>
    </source>
</reference>
<evidence type="ECO:0000313" key="1">
    <source>
        <dbReference type="EMBL" id="KAH0748683.1"/>
    </source>
</evidence>